<dbReference type="OrthoDB" id="2150604at2759"/>
<keyword evidence="2" id="KW-1185">Reference proteome</keyword>
<evidence type="ECO:0008006" key="3">
    <source>
        <dbReference type="Google" id="ProtNLM"/>
    </source>
</evidence>
<dbReference type="InterPro" id="IPR052058">
    <property type="entry name" value="Alcohol_O-acetyltransferase"/>
</dbReference>
<dbReference type="SUPFAM" id="SSF52777">
    <property type="entry name" value="CoA-dependent acyltransferases"/>
    <property type="match status" value="1"/>
</dbReference>
<protein>
    <recommendedName>
        <fullName evidence="3">Condensation domain-containing protein</fullName>
    </recommendedName>
</protein>
<dbReference type="Gene3D" id="3.30.559.30">
    <property type="entry name" value="Nonribosomal peptide synthetase, condensation domain"/>
    <property type="match status" value="1"/>
</dbReference>
<evidence type="ECO:0000313" key="1">
    <source>
        <dbReference type="EMBL" id="KAB7504659.1"/>
    </source>
</evidence>
<sequence>MEILNMCIRKENGHYWFYKMDEEIIPLQVLKNQSPESVFEKEVHTCIDSATGPLWRVTYITSDELLNENNSFTSNILFTFHHAIIDGYTAVNICNSFLKALNDVIGENVQKIYDFGQFNDGHETKELLIQRTEYLKNNLEYCEEIRTMKTKFDNAKVLLTEYFPVPKDPKKKTKFIHGELNKEITANLIEVFKSKGISFHAGFCSVFNWVLMDILTEKGLTEKEIELTTMHALNLRRYWKKSSSVQLGLHAKIFSLLSKTDQNIGKNFWKYAKEFNKELKSAIENMRTIDWTAEEYLANISSEPQLDDSLKLIEKVSSPSITSPSFLLPPPKTYYVTSNVGDISSILKGERDNVSIKFLSRGASIPSMSMNMTIFLHTFKGRLSYCMAYSAYLVTDDYANLCKENLINKLQSICKFKFKFVNGFSVSRKVSKLLTISDGDK</sequence>
<accession>A0A5N5TEQ3</accession>
<organism evidence="1 2">
    <name type="scientific">Armadillidium nasatum</name>
    <dbReference type="NCBI Taxonomy" id="96803"/>
    <lineage>
        <taxon>Eukaryota</taxon>
        <taxon>Metazoa</taxon>
        <taxon>Ecdysozoa</taxon>
        <taxon>Arthropoda</taxon>
        <taxon>Crustacea</taxon>
        <taxon>Multicrustacea</taxon>
        <taxon>Malacostraca</taxon>
        <taxon>Eumalacostraca</taxon>
        <taxon>Peracarida</taxon>
        <taxon>Isopoda</taxon>
        <taxon>Oniscidea</taxon>
        <taxon>Crinocheta</taxon>
        <taxon>Armadillidiidae</taxon>
        <taxon>Armadillidium</taxon>
    </lineage>
</organism>
<name>A0A5N5TEQ3_9CRUS</name>
<dbReference type="Proteomes" id="UP000326759">
    <property type="component" value="Unassembled WGS sequence"/>
</dbReference>
<gene>
    <name evidence="1" type="ORF">Anas_14038</name>
</gene>
<dbReference type="AlphaFoldDB" id="A0A5N5TEQ3"/>
<reference evidence="1 2" key="1">
    <citation type="journal article" date="2019" name="PLoS Biol.">
        <title>Sex chromosomes control vertical transmission of feminizing Wolbachia symbionts in an isopod.</title>
        <authorList>
            <person name="Becking T."/>
            <person name="Chebbi M.A."/>
            <person name="Giraud I."/>
            <person name="Moumen B."/>
            <person name="Laverre T."/>
            <person name="Caubet Y."/>
            <person name="Peccoud J."/>
            <person name="Gilbert C."/>
            <person name="Cordaux R."/>
        </authorList>
    </citation>
    <scope>NUCLEOTIDE SEQUENCE [LARGE SCALE GENOMIC DNA]</scope>
    <source>
        <strain evidence="1">ANa2</strain>
        <tissue evidence="1">Whole body excluding digestive tract and cuticle</tissue>
    </source>
</reference>
<dbReference type="EMBL" id="SEYY01002668">
    <property type="protein sequence ID" value="KAB7504659.1"/>
    <property type="molecule type" value="Genomic_DNA"/>
</dbReference>
<dbReference type="PANTHER" id="PTHR28037">
    <property type="entry name" value="ALCOHOL O-ACETYLTRANSFERASE 1-RELATED"/>
    <property type="match status" value="1"/>
</dbReference>
<comment type="caution">
    <text evidence="1">The sequence shown here is derived from an EMBL/GenBank/DDBJ whole genome shotgun (WGS) entry which is preliminary data.</text>
</comment>
<dbReference type="Gene3D" id="3.30.559.10">
    <property type="entry name" value="Chloramphenicol acetyltransferase-like domain"/>
    <property type="match status" value="1"/>
</dbReference>
<dbReference type="InterPro" id="IPR023213">
    <property type="entry name" value="CAT-like_dom_sf"/>
</dbReference>
<dbReference type="PANTHER" id="PTHR28037:SF1">
    <property type="entry name" value="ALCOHOL O-ACETYLTRANSFERASE 1-RELATED"/>
    <property type="match status" value="1"/>
</dbReference>
<evidence type="ECO:0000313" key="2">
    <source>
        <dbReference type="Proteomes" id="UP000326759"/>
    </source>
</evidence>
<proteinExistence type="predicted"/>